<protein>
    <submittedName>
        <fullName evidence="2">Uncharacterized protein</fullName>
    </submittedName>
</protein>
<feature type="region of interest" description="Disordered" evidence="1">
    <location>
        <begin position="1"/>
        <end position="37"/>
    </location>
</feature>
<dbReference type="AlphaFoldDB" id="A0A6D2K362"/>
<keyword evidence="3" id="KW-1185">Reference proteome</keyword>
<gene>
    <name evidence="2" type="ORF">MERR_LOCUS33328</name>
</gene>
<proteinExistence type="predicted"/>
<accession>A0A6D2K362</accession>
<evidence type="ECO:0000313" key="3">
    <source>
        <dbReference type="Proteomes" id="UP000467841"/>
    </source>
</evidence>
<dbReference type="Proteomes" id="UP000467841">
    <property type="component" value="Unassembled WGS sequence"/>
</dbReference>
<sequence length="130" mass="14886">MSNQGENRSRGSQSGQDVSQPGNASNTSDDTYMPSEEEGSWYEFMHGYMPESASDSDSTNYWRYGPWEVPMQPYYSSSESTERRMITIITTQHHDSHQMESQMVTHNLINGGTTNYWSKQLSRKPITRTA</sequence>
<organism evidence="2 3">
    <name type="scientific">Microthlaspi erraticum</name>
    <dbReference type="NCBI Taxonomy" id="1685480"/>
    <lineage>
        <taxon>Eukaryota</taxon>
        <taxon>Viridiplantae</taxon>
        <taxon>Streptophyta</taxon>
        <taxon>Embryophyta</taxon>
        <taxon>Tracheophyta</taxon>
        <taxon>Spermatophyta</taxon>
        <taxon>Magnoliopsida</taxon>
        <taxon>eudicotyledons</taxon>
        <taxon>Gunneridae</taxon>
        <taxon>Pentapetalae</taxon>
        <taxon>rosids</taxon>
        <taxon>malvids</taxon>
        <taxon>Brassicales</taxon>
        <taxon>Brassicaceae</taxon>
        <taxon>Coluteocarpeae</taxon>
        <taxon>Microthlaspi</taxon>
    </lineage>
</organism>
<feature type="compositionally biased region" description="Polar residues" evidence="1">
    <location>
        <begin position="1"/>
        <end position="30"/>
    </location>
</feature>
<name>A0A6D2K362_9BRAS</name>
<dbReference type="EMBL" id="CACVBM020001339">
    <property type="protein sequence ID" value="CAA7046093.1"/>
    <property type="molecule type" value="Genomic_DNA"/>
</dbReference>
<evidence type="ECO:0000313" key="2">
    <source>
        <dbReference type="EMBL" id="CAA7046093.1"/>
    </source>
</evidence>
<reference evidence="2" key="1">
    <citation type="submission" date="2020-01" db="EMBL/GenBank/DDBJ databases">
        <authorList>
            <person name="Mishra B."/>
        </authorList>
    </citation>
    <scope>NUCLEOTIDE SEQUENCE [LARGE SCALE GENOMIC DNA]</scope>
</reference>
<comment type="caution">
    <text evidence="2">The sequence shown here is derived from an EMBL/GenBank/DDBJ whole genome shotgun (WGS) entry which is preliminary data.</text>
</comment>
<evidence type="ECO:0000256" key="1">
    <source>
        <dbReference type="SAM" id="MobiDB-lite"/>
    </source>
</evidence>